<dbReference type="EMBL" id="FXAU01000003">
    <property type="protein sequence ID" value="SMG29358.1"/>
    <property type="molecule type" value="Genomic_DNA"/>
</dbReference>
<keyword evidence="5 7" id="KW-0573">Peptidoglycan synthesis</keyword>
<evidence type="ECO:0000256" key="3">
    <source>
        <dbReference type="ARBA" id="ARBA00022679"/>
    </source>
</evidence>
<evidence type="ECO:0000256" key="2">
    <source>
        <dbReference type="ARBA" id="ARBA00005992"/>
    </source>
</evidence>
<evidence type="ECO:0000313" key="9">
    <source>
        <dbReference type="EMBL" id="SMG29358.1"/>
    </source>
</evidence>
<gene>
    <name evidence="9" type="ORF">SAMN05660862_1915</name>
</gene>
<accession>A0A1X7JNW4</accession>
<feature type="active site" description="Nucleophile" evidence="7">
    <location>
        <position position="346"/>
    </location>
</feature>
<evidence type="ECO:0000313" key="10">
    <source>
        <dbReference type="Proteomes" id="UP000192980"/>
    </source>
</evidence>
<dbReference type="GO" id="GO:0009252">
    <property type="term" value="P:peptidoglycan biosynthetic process"/>
    <property type="evidence" value="ECO:0007669"/>
    <property type="project" value="UniProtKB-UniPathway"/>
</dbReference>
<dbReference type="CDD" id="cd16913">
    <property type="entry name" value="YkuD_like"/>
    <property type="match status" value="1"/>
</dbReference>
<comment type="similarity">
    <text evidence="2">Belongs to the YkuD family.</text>
</comment>
<evidence type="ECO:0000256" key="5">
    <source>
        <dbReference type="ARBA" id="ARBA00022984"/>
    </source>
</evidence>
<keyword evidence="6 7" id="KW-0961">Cell wall biogenesis/degradation</keyword>
<dbReference type="Proteomes" id="UP000192980">
    <property type="component" value="Unassembled WGS sequence"/>
</dbReference>
<sequence>MHKKISSLLNKKYPLQEHKKHSIRLITHKGICQKISLTVLCILLLSCNNKSTSHSIEVMGKEKIDSLAFVKQQEEEKKAAPKTAADITLTKALTYDQHTLAESYPYGKKTRVFQMDKIKEKLAWVENFQRVKNNYAVLQNYKNKNGEAPLVKDYHRNAYKRVSDTLGTERYQSVPLYHFGETKTPTLYGRDGSLVKLLSTDTLPMVKISGISLDGEWEVPKRYVKAIGDTVTFHKVIIVDVTNQNIMTVERQRDSEWLIRSMNPATSGRHHPPYAQETPLGAFVLQEKKSKMYYYRDGTTTIEGFAPYANRFTNGAYVHGVPVNNPKGAIKEFSWSLGTTPRSHMCVRNASSHAKHIYDWTKSLNALVIVID</sequence>
<dbReference type="PROSITE" id="PS52029">
    <property type="entry name" value="LD_TPASE"/>
    <property type="match status" value="1"/>
</dbReference>
<protein>
    <submittedName>
        <fullName evidence="9">L,D-transpeptidase catalytic domain</fullName>
    </submittedName>
</protein>
<dbReference type="GO" id="GO:0008360">
    <property type="term" value="P:regulation of cell shape"/>
    <property type="evidence" value="ECO:0007669"/>
    <property type="project" value="UniProtKB-UniRule"/>
</dbReference>
<reference evidence="9 10" key="1">
    <citation type="submission" date="2017-04" db="EMBL/GenBank/DDBJ databases">
        <authorList>
            <person name="Afonso C.L."/>
            <person name="Miller P.J."/>
            <person name="Scott M.A."/>
            <person name="Spackman E."/>
            <person name="Goraichik I."/>
            <person name="Dimitrov K.M."/>
            <person name="Suarez D.L."/>
            <person name="Swayne D.E."/>
        </authorList>
    </citation>
    <scope>NUCLEOTIDE SEQUENCE [LARGE SCALE GENOMIC DNA]</scope>
    <source>
        <strain evidence="9 10">DSM 22418</strain>
    </source>
</reference>
<evidence type="ECO:0000256" key="6">
    <source>
        <dbReference type="ARBA" id="ARBA00023316"/>
    </source>
</evidence>
<organism evidence="9 10">
    <name type="scientific">Sphingobacterium psychroaquaticum</name>
    <dbReference type="NCBI Taxonomy" id="561061"/>
    <lineage>
        <taxon>Bacteria</taxon>
        <taxon>Pseudomonadati</taxon>
        <taxon>Bacteroidota</taxon>
        <taxon>Sphingobacteriia</taxon>
        <taxon>Sphingobacteriales</taxon>
        <taxon>Sphingobacteriaceae</taxon>
        <taxon>Sphingobacterium</taxon>
    </lineage>
</organism>
<keyword evidence="3" id="KW-0808">Transferase</keyword>
<dbReference type="Gene3D" id="2.40.440.10">
    <property type="entry name" value="L,D-transpeptidase catalytic domain-like"/>
    <property type="match status" value="1"/>
</dbReference>
<dbReference type="STRING" id="561061.SAMN05660862_1915"/>
<feature type="domain" description="L,D-TPase catalytic" evidence="8">
    <location>
        <begin position="235"/>
        <end position="371"/>
    </location>
</feature>
<evidence type="ECO:0000256" key="1">
    <source>
        <dbReference type="ARBA" id="ARBA00004752"/>
    </source>
</evidence>
<feature type="active site" description="Proton donor/acceptor" evidence="7">
    <location>
        <position position="319"/>
    </location>
</feature>
<comment type="pathway">
    <text evidence="1 7">Cell wall biogenesis; peptidoglycan biosynthesis.</text>
</comment>
<dbReference type="GO" id="GO:0004180">
    <property type="term" value="F:carboxypeptidase activity"/>
    <property type="evidence" value="ECO:0007669"/>
    <property type="project" value="UniProtKB-ARBA"/>
</dbReference>
<evidence type="ECO:0000256" key="4">
    <source>
        <dbReference type="ARBA" id="ARBA00022960"/>
    </source>
</evidence>
<dbReference type="UniPathway" id="UPA00219"/>
<dbReference type="InterPro" id="IPR005490">
    <property type="entry name" value="LD_TPept_cat_dom"/>
</dbReference>
<evidence type="ECO:0000259" key="8">
    <source>
        <dbReference type="PROSITE" id="PS52029"/>
    </source>
</evidence>
<evidence type="ECO:0000256" key="7">
    <source>
        <dbReference type="PROSITE-ProRule" id="PRU01373"/>
    </source>
</evidence>
<dbReference type="GO" id="GO:0016740">
    <property type="term" value="F:transferase activity"/>
    <property type="evidence" value="ECO:0007669"/>
    <property type="project" value="UniProtKB-KW"/>
</dbReference>
<dbReference type="InterPro" id="IPR038063">
    <property type="entry name" value="Transpep_catalytic_dom"/>
</dbReference>
<proteinExistence type="inferred from homology"/>
<dbReference type="SUPFAM" id="SSF141523">
    <property type="entry name" value="L,D-transpeptidase catalytic domain-like"/>
    <property type="match status" value="1"/>
</dbReference>
<name>A0A1X7JNW4_9SPHI</name>
<dbReference type="RefSeq" id="WP_085472672.1">
    <property type="nucleotide sequence ID" value="NZ_FXAU01000003.1"/>
</dbReference>
<dbReference type="AlphaFoldDB" id="A0A1X7JNW4"/>
<keyword evidence="4 7" id="KW-0133">Cell shape</keyword>
<dbReference type="Pfam" id="PF03734">
    <property type="entry name" value="YkuD"/>
    <property type="match status" value="1"/>
</dbReference>
<keyword evidence="10" id="KW-1185">Reference proteome</keyword>
<dbReference type="GO" id="GO:0071555">
    <property type="term" value="P:cell wall organization"/>
    <property type="evidence" value="ECO:0007669"/>
    <property type="project" value="UniProtKB-UniRule"/>
</dbReference>